<protein>
    <submittedName>
        <fullName evidence="1">Uncharacterized protein</fullName>
    </submittedName>
</protein>
<keyword evidence="2" id="KW-1185">Reference proteome</keyword>
<sequence>MEEKNVPVAVEKRVQNALKATIEANLERERELTANAGKWAGAAFFSNGVIFSKSGNGTPFSNGIFFSKTGAQTVDPEDLAAIQNLAAFDKVAFTEFTERLLRLKEVKAIGVGKRER</sequence>
<accession>A0A6S7BTT9</accession>
<proteinExistence type="predicted"/>
<evidence type="ECO:0000313" key="2">
    <source>
        <dbReference type="Proteomes" id="UP000494365"/>
    </source>
</evidence>
<dbReference type="RefSeq" id="WP_175152614.1">
    <property type="nucleotide sequence ID" value="NZ_CADIKK010000033.1"/>
</dbReference>
<dbReference type="Proteomes" id="UP000494365">
    <property type="component" value="Unassembled WGS sequence"/>
</dbReference>
<name>A0A6S7BTT9_9BURK</name>
<reference evidence="1 2" key="1">
    <citation type="submission" date="2020-04" db="EMBL/GenBank/DDBJ databases">
        <authorList>
            <person name="De Canck E."/>
        </authorList>
    </citation>
    <scope>NUCLEOTIDE SEQUENCE [LARGE SCALE GENOMIC DNA]</scope>
    <source>
        <strain evidence="1 2">LMG 28614</strain>
    </source>
</reference>
<evidence type="ECO:0000313" key="1">
    <source>
        <dbReference type="EMBL" id="CAB3802401.1"/>
    </source>
</evidence>
<organism evidence="1 2">
    <name type="scientific">Paraburkholderia ultramafica</name>
    <dbReference type="NCBI Taxonomy" id="1544867"/>
    <lineage>
        <taxon>Bacteria</taxon>
        <taxon>Pseudomonadati</taxon>
        <taxon>Pseudomonadota</taxon>
        <taxon>Betaproteobacteria</taxon>
        <taxon>Burkholderiales</taxon>
        <taxon>Burkholderiaceae</taxon>
        <taxon>Paraburkholderia</taxon>
    </lineage>
</organism>
<dbReference type="AlphaFoldDB" id="A0A6S7BTT9"/>
<gene>
    <name evidence="1" type="ORF">LMG28614_05601</name>
</gene>
<dbReference type="EMBL" id="CADIKK010000033">
    <property type="protein sequence ID" value="CAB3802401.1"/>
    <property type="molecule type" value="Genomic_DNA"/>
</dbReference>